<comment type="function">
    <text evidence="5">Catalyzes the interconversion of L-alanine and D-alanine. May also act on other amino acids.</text>
</comment>
<dbReference type="CDD" id="cd00430">
    <property type="entry name" value="PLPDE_III_AR"/>
    <property type="match status" value="1"/>
</dbReference>
<dbReference type="UniPathway" id="UPA00042">
    <property type="reaction ID" value="UER00497"/>
</dbReference>
<organism evidence="9 10">
    <name type="scientific">Salicibibacter cibi</name>
    <dbReference type="NCBI Taxonomy" id="2743001"/>
    <lineage>
        <taxon>Bacteria</taxon>
        <taxon>Bacillati</taxon>
        <taxon>Bacillota</taxon>
        <taxon>Bacilli</taxon>
        <taxon>Bacillales</taxon>
        <taxon>Bacillaceae</taxon>
        <taxon>Salicibibacter</taxon>
    </lineage>
</organism>
<evidence type="ECO:0000256" key="1">
    <source>
        <dbReference type="ARBA" id="ARBA00000316"/>
    </source>
</evidence>
<protein>
    <recommendedName>
        <fullName evidence="5">Alanine racemase</fullName>
        <ecNumber evidence="5">5.1.1.1</ecNumber>
    </recommendedName>
</protein>
<dbReference type="FunFam" id="2.40.37.10:FF:000006">
    <property type="entry name" value="Alanine racemase"/>
    <property type="match status" value="1"/>
</dbReference>
<dbReference type="EMBL" id="CP054706">
    <property type="protein sequence ID" value="QQK79173.1"/>
    <property type="molecule type" value="Genomic_DNA"/>
</dbReference>
<feature type="domain" description="Alanine racemase C-terminal" evidence="8">
    <location>
        <begin position="270"/>
        <end position="397"/>
    </location>
</feature>
<dbReference type="PRINTS" id="PR00992">
    <property type="entry name" value="ALARACEMASE"/>
</dbReference>
<comment type="cofactor">
    <cofactor evidence="2 5 6">
        <name>pyridoxal 5'-phosphate</name>
        <dbReference type="ChEBI" id="CHEBI:597326"/>
    </cofactor>
</comment>
<evidence type="ECO:0000256" key="6">
    <source>
        <dbReference type="PIRSR" id="PIRSR600821-50"/>
    </source>
</evidence>
<dbReference type="PROSITE" id="PS00395">
    <property type="entry name" value="ALANINE_RACEMASE"/>
    <property type="match status" value="1"/>
</dbReference>
<feature type="modified residue" description="N6-(pyridoxal phosphate)lysine" evidence="5 6">
    <location>
        <position position="62"/>
    </location>
</feature>
<dbReference type="SMART" id="SM01005">
    <property type="entry name" value="Ala_racemase_C"/>
    <property type="match status" value="1"/>
</dbReference>
<dbReference type="InterPro" id="IPR011079">
    <property type="entry name" value="Ala_racemase_C"/>
</dbReference>
<feature type="active site" description="Proton acceptor; specific for D-alanine" evidence="5">
    <location>
        <position position="62"/>
    </location>
</feature>
<dbReference type="SUPFAM" id="SSF50621">
    <property type="entry name" value="Alanine racemase C-terminal domain-like"/>
    <property type="match status" value="1"/>
</dbReference>
<evidence type="ECO:0000313" key="10">
    <source>
        <dbReference type="Proteomes" id="UP000595349"/>
    </source>
</evidence>
<dbReference type="InterPro" id="IPR001608">
    <property type="entry name" value="Ala_racemase_N"/>
</dbReference>
<dbReference type="InterPro" id="IPR020622">
    <property type="entry name" value="Ala_racemase_pyridoxalP-BS"/>
</dbReference>
<dbReference type="PANTHER" id="PTHR30511:SF0">
    <property type="entry name" value="ALANINE RACEMASE, CATABOLIC-RELATED"/>
    <property type="match status" value="1"/>
</dbReference>
<feature type="binding site" evidence="5 7">
    <location>
        <position position="159"/>
    </location>
    <ligand>
        <name>substrate</name>
    </ligand>
</feature>
<dbReference type="SUPFAM" id="SSF51419">
    <property type="entry name" value="PLP-binding barrel"/>
    <property type="match status" value="1"/>
</dbReference>
<dbReference type="PANTHER" id="PTHR30511">
    <property type="entry name" value="ALANINE RACEMASE"/>
    <property type="match status" value="1"/>
</dbReference>
<evidence type="ECO:0000256" key="2">
    <source>
        <dbReference type="ARBA" id="ARBA00001933"/>
    </source>
</evidence>
<evidence type="ECO:0000256" key="5">
    <source>
        <dbReference type="HAMAP-Rule" id="MF_01201"/>
    </source>
</evidence>
<comment type="pathway">
    <text evidence="5">Amino-acid biosynthesis; D-alanine biosynthesis; D-alanine from L-alanine: step 1/1.</text>
</comment>
<comment type="similarity">
    <text evidence="5">Belongs to the alanine racemase family.</text>
</comment>
<dbReference type="GO" id="GO:0030170">
    <property type="term" value="F:pyridoxal phosphate binding"/>
    <property type="evidence" value="ECO:0007669"/>
    <property type="project" value="UniProtKB-UniRule"/>
</dbReference>
<dbReference type="HAMAP" id="MF_01201">
    <property type="entry name" value="Ala_racemase"/>
    <property type="match status" value="1"/>
</dbReference>
<keyword evidence="3 5" id="KW-0663">Pyridoxal phosphate</keyword>
<evidence type="ECO:0000256" key="3">
    <source>
        <dbReference type="ARBA" id="ARBA00022898"/>
    </source>
</evidence>
<dbReference type="Pfam" id="PF00842">
    <property type="entry name" value="Ala_racemase_C"/>
    <property type="match status" value="1"/>
</dbReference>
<name>A0A7T7CEL2_9BACI</name>
<dbReference type="KEGG" id="scib:HUG20_04135"/>
<dbReference type="InterPro" id="IPR029066">
    <property type="entry name" value="PLP-binding_barrel"/>
</dbReference>
<accession>A0A7T7CEL2</accession>
<dbReference type="FunFam" id="3.20.20.10:FF:000002">
    <property type="entry name" value="Alanine racemase"/>
    <property type="match status" value="1"/>
</dbReference>
<proteinExistence type="inferred from homology"/>
<dbReference type="Pfam" id="PF01168">
    <property type="entry name" value="Ala_racemase_N"/>
    <property type="match status" value="1"/>
</dbReference>
<dbReference type="Gene3D" id="3.20.20.10">
    <property type="entry name" value="Alanine racemase"/>
    <property type="match status" value="1"/>
</dbReference>
<dbReference type="EC" id="5.1.1.1" evidence="5"/>
<feature type="active site" description="Proton acceptor; specific for L-alanine" evidence="5">
    <location>
        <position position="291"/>
    </location>
</feature>
<dbReference type="GO" id="GO:0009252">
    <property type="term" value="P:peptidoglycan biosynthetic process"/>
    <property type="evidence" value="ECO:0007669"/>
    <property type="project" value="TreeGrafter"/>
</dbReference>
<dbReference type="InterPro" id="IPR009006">
    <property type="entry name" value="Ala_racemase/Decarboxylase_C"/>
</dbReference>
<dbReference type="Gene3D" id="2.40.37.10">
    <property type="entry name" value="Lyase, Ornithine Decarboxylase, Chain A, domain 1"/>
    <property type="match status" value="1"/>
</dbReference>
<reference evidence="9 10" key="1">
    <citation type="submission" date="2020-06" db="EMBL/GenBank/DDBJ databases">
        <title>Genomic analysis of Salicibibacter sp. NKC21-4.</title>
        <authorList>
            <person name="Oh Y.J."/>
        </authorList>
    </citation>
    <scope>NUCLEOTIDE SEQUENCE [LARGE SCALE GENOMIC DNA]</scope>
    <source>
        <strain evidence="9 10">NKC21-4</strain>
    </source>
</reference>
<dbReference type="AlphaFoldDB" id="A0A7T7CEL2"/>
<dbReference type="Proteomes" id="UP000595349">
    <property type="component" value="Chromosome"/>
</dbReference>
<dbReference type="GO" id="GO:0008784">
    <property type="term" value="F:alanine racemase activity"/>
    <property type="evidence" value="ECO:0007669"/>
    <property type="project" value="UniProtKB-UniRule"/>
</dbReference>
<feature type="binding site" evidence="5 7">
    <location>
        <position position="340"/>
    </location>
    <ligand>
        <name>substrate</name>
    </ligand>
</feature>
<evidence type="ECO:0000256" key="7">
    <source>
        <dbReference type="PIRSR" id="PIRSR600821-52"/>
    </source>
</evidence>
<keyword evidence="10" id="KW-1185">Reference proteome</keyword>
<evidence type="ECO:0000313" key="9">
    <source>
        <dbReference type="EMBL" id="QQK79173.1"/>
    </source>
</evidence>
<dbReference type="NCBIfam" id="TIGR00492">
    <property type="entry name" value="alr"/>
    <property type="match status" value="1"/>
</dbReference>
<dbReference type="GO" id="GO:0030632">
    <property type="term" value="P:D-alanine biosynthetic process"/>
    <property type="evidence" value="ECO:0007669"/>
    <property type="project" value="UniProtKB-UniRule"/>
</dbReference>
<sequence length="397" mass="44003">MIKRPIINNEQIGKQGDIIVDTYKVNSYRDTWIEVDVNAIADNVKAVKTLHHPDVHVMAVVKADGYGHGAITVARTAIESGAEWVGVALLEEALELREAGIDVPILILGPIHPQDASVAQRYRIAVTAFQQEWLAEAGSYLDPDPPLHVHLKCDTGMGRIGLTDEQTLLNMIKLLKQDKRFEMTGIFTHLATADEWGSDYLSRQLKAFQSFVLLAKEAAGHIPYVHYSNSAASLRYPGNDYNMIRFGISMYGLVPAVETASDIPVPLKPAMSLHSRLTHVKKVQPATFISYGATYQANEEEWIGTVPIGYGDGWLRANATNGGEVLVEGKRCPIVGRICMDQMMIRLPEKAPVGTKVTLIGKQEREEISIEEVSERLSTITYEIPCTLNARIPRVYK</sequence>
<evidence type="ECO:0000259" key="8">
    <source>
        <dbReference type="SMART" id="SM01005"/>
    </source>
</evidence>
<comment type="catalytic activity">
    <reaction evidence="1 5">
        <text>L-alanine = D-alanine</text>
        <dbReference type="Rhea" id="RHEA:20249"/>
        <dbReference type="ChEBI" id="CHEBI:57416"/>
        <dbReference type="ChEBI" id="CHEBI:57972"/>
        <dbReference type="EC" id="5.1.1.1"/>
    </reaction>
</comment>
<evidence type="ECO:0000256" key="4">
    <source>
        <dbReference type="ARBA" id="ARBA00023235"/>
    </source>
</evidence>
<dbReference type="GO" id="GO:0005829">
    <property type="term" value="C:cytosol"/>
    <property type="evidence" value="ECO:0007669"/>
    <property type="project" value="TreeGrafter"/>
</dbReference>
<gene>
    <name evidence="9" type="primary">alr</name>
    <name evidence="9" type="ORF">HUG20_04135</name>
</gene>
<dbReference type="InterPro" id="IPR000821">
    <property type="entry name" value="Ala_racemase"/>
</dbReference>
<keyword evidence="4 5" id="KW-0413">Isomerase</keyword>